<evidence type="ECO:0000256" key="14">
    <source>
        <dbReference type="ARBA" id="ARBA00023136"/>
    </source>
</evidence>
<dbReference type="InterPro" id="IPR036426">
    <property type="entry name" value="Bulb-type_lectin_dom_sf"/>
</dbReference>
<dbReference type="CDD" id="cd00028">
    <property type="entry name" value="B_lectin"/>
    <property type="match status" value="2"/>
</dbReference>
<dbReference type="InterPro" id="IPR002048">
    <property type="entry name" value="EF_hand_dom"/>
</dbReference>
<evidence type="ECO:0000256" key="2">
    <source>
        <dbReference type="ARBA" id="ARBA00012513"/>
    </source>
</evidence>
<keyword evidence="7 21" id="KW-0812">Transmembrane</keyword>
<evidence type="ECO:0000256" key="10">
    <source>
        <dbReference type="ARBA" id="ARBA00022741"/>
    </source>
</evidence>
<dbReference type="EC" id="2.7.11.1" evidence="2"/>
<keyword evidence="6" id="KW-0808">Transferase</keyword>
<dbReference type="GO" id="GO:0016020">
    <property type="term" value="C:membrane"/>
    <property type="evidence" value="ECO:0007669"/>
    <property type="project" value="UniProtKB-SubCell"/>
</dbReference>
<evidence type="ECO:0000256" key="20">
    <source>
        <dbReference type="PROSITE-ProRule" id="PRU10141"/>
    </source>
</evidence>
<evidence type="ECO:0000256" key="1">
    <source>
        <dbReference type="ARBA" id="ARBA00004479"/>
    </source>
</evidence>
<dbReference type="PANTHER" id="PTHR47976">
    <property type="entry name" value="G-TYPE LECTIN S-RECEPTOR-LIKE SERINE/THREONINE-PROTEIN KINASE SD2-5"/>
    <property type="match status" value="1"/>
</dbReference>
<accession>A0AAF0ZIE6</accession>
<evidence type="ECO:0000259" key="25">
    <source>
        <dbReference type="PROSITE" id="PS50927"/>
    </source>
</evidence>
<feature type="transmembrane region" description="Helical" evidence="21">
    <location>
        <begin position="468"/>
        <end position="491"/>
    </location>
</feature>
<keyword evidence="9" id="KW-0430">Lectin</keyword>
<dbReference type="FunFam" id="1.10.510.10:FF:000248">
    <property type="entry name" value="S-receptor-like kinase 5"/>
    <property type="match status" value="2"/>
</dbReference>
<keyword evidence="28" id="KW-1185">Reference proteome</keyword>
<keyword evidence="14 21" id="KW-0472">Membrane</keyword>
<dbReference type="SMART" id="SM00473">
    <property type="entry name" value="PAN_AP"/>
    <property type="match status" value="2"/>
</dbReference>
<dbReference type="GO" id="GO:0005524">
    <property type="term" value="F:ATP binding"/>
    <property type="evidence" value="ECO:0007669"/>
    <property type="project" value="UniProtKB-UniRule"/>
</dbReference>
<feature type="transmembrane region" description="Helical" evidence="21">
    <location>
        <begin position="1503"/>
        <end position="1526"/>
    </location>
</feature>
<evidence type="ECO:0000256" key="19">
    <source>
        <dbReference type="ARBA" id="ARBA00048679"/>
    </source>
</evidence>
<feature type="chain" id="PRO_5042074253" description="non-specific serine/threonine protein kinase" evidence="22">
    <location>
        <begin position="28"/>
        <end position="1547"/>
    </location>
</feature>
<feature type="domain" description="Apple" evidence="26">
    <location>
        <begin position="353"/>
        <end position="446"/>
    </location>
</feature>
<dbReference type="PROSITE" id="PS00108">
    <property type="entry name" value="PROTEIN_KINASE_ST"/>
    <property type="match status" value="2"/>
</dbReference>
<dbReference type="Gene3D" id="2.90.10.30">
    <property type="match status" value="2"/>
</dbReference>
<sequence length="1547" mass="174859">MFVEKRLYFPVLLFIYLLLCSSRFAISQPLQDYNFTLLNSTAGLAGISSFWINRPSLNVNSTTDGFFGSTTPILQRGNAGPRFLCGFYCRYNATECLLGILLYHNKYNEGNSMIDKPQLIWSANRNHPVKVNATLQLGHDGNLVLTDSDGTLVWSTDTIGKFVSGLNLTEMGNLVLFDKRKRAIWQSFDHPTDCLLPGQNLVSGRKLIASVSATNHSQGLLALSVLNGSWAAYTDTDPPQYYYTSVYDDSPYYSFDGQTFTALHYHTNSTTQFMKIGPDGHIKVYQWSVVDWNEVSDILSPYVENSGYPMVCGSYSICTNNGQCTCPPQENFFRPFSERKPDLGCSQLTSVNCNSLRYHSFIELKNTTYFSFNIDQELSSKIFWLEGTKLEDCKRACLRNCSCKAAVFEYNWNGARRGNCLLLNEVFSLTDSEEGRGETVFLKVQNTPEAQTRSLIIPGGKKSRPFKVIIGSTLAAFFGIILSIATCFVIFRKRAHESRKAADILDLAPIFPGILTRFSYNELKITTDDFSRKLGEGGFGCVYEGTLRNGTKIAVKNLDGVGQVKESFLTEVKAVGGIHHINLVKLIGFCAEKSHRLLIYEYMVNGSLDGWITHENQENGLTWNTRQRIISDIAKGLAYLHEDCSHKIIHLDIKPQNILLDQYLNAKISDFGLSKLIEKDKSKVVTRMRGTRGYLAPEWLSSVITEKVDVYAFGIVLLEILCGRKNLDWSQADEEDVHLLSVFRRKAEQEKLMDMVDKNEDMQLHREAVTEMMSLAAWCLQGDFSKRPSMSLVVKALEGLVTVETNLNYDFTHVPEVGAGNQEREVIISSKFPSILSGPRFTWNTRQRIISDIAKGLAYLHEDCSHKIIHLDIKPQNILLDQYLNAKISDFGLSKLIEKDKSKVVTRMRGTRGYLAPEWLSSVITEKVDVYAFGIVLLEILCGQKNLDWSQRDEEDFHLLSVLRRKAEQEQLMDMVDKNEDMQLHREAVTEMMSLAAWCLQGNFSNRPSMSFVVKALEGLVTVETKCTRSWRRQPTEGSHYQFKIPFNFIGTKTNQGHYNFHLLRVMLLLFNPQYLKTKGSRCMDLMILMPSLIVNSTDDFFELVTPILQRGNAGPRFLCGFYCRYNATECLLGILLYHNKYNEGNSMIDKPQLIWSANRNHPVKVNATLQLGHDGNLVLTDSDGTLVWSTDTIGKFVSGLNLTEMGNLVLFDKRKRAIWQSFDHPTDCLLPGQNLVSGRKLIASVSATNHSQGLLALSVLNGSWAAYTDTDPPQYYYTSVYDDSPYYSFDGQSFTALHYHTNSTTQFMKIGHDGHIKGYKWSLNDWNEVSDILSPYVDNCGYPMVCGSYSICTNNGQCTCPSQENFFRPFSERKPDLGCSQLTSIYCNSSQYHSFVEVKNTTYFSFNIDQELSSKIFWLEGTKLEDCKRACLRNCSCKAAVFEYDWNGDRRGNCLLLNEVFSLKDSDKGRGNTVFLKVQNSSKPQTQSLIIPGGKKSRPFKVIIGSTLAAFFGIILSIATCFVIFRKRTHESRNAADILDLAPILP</sequence>
<gene>
    <name evidence="27" type="ORF">MTR67_032825</name>
</gene>
<keyword evidence="13 21" id="KW-1133">Transmembrane helix</keyword>
<feature type="domain" description="Protein kinase" evidence="23">
    <location>
        <begin position="528"/>
        <end position="801"/>
    </location>
</feature>
<dbReference type="CDD" id="cd14066">
    <property type="entry name" value="STKc_IRAK"/>
    <property type="match status" value="1"/>
</dbReference>
<comment type="subcellular location">
    <subcellularLocation>
        <location evidence="1">Membrane</location>
        <topology evidence="1">Single-pass type I membrane protein</topology>
    </subcellularLocation>
</comment>
<keyword evidence="11" id="KW-0418">Kinase</keyword>
<dbReference type="Gene3D" id="1.10.510.10">
    <property type="entry name" value="Transferase(Phosphotransferase) domain 1"/>
    <property type="match status" value="2"/>
</dbReference>
<dbReference type="SUPFAM" id="SSF51110">
    <property type="entry name" value="alpha-D-mannose-specific plant lectins"/>
    <property type="match status" value="2"/>
</dbReference>
<keyword evidence="16" id="KW-0675">Receptor</keyword>
<dbReference type="InterPro" id="IPR000719">
    <property type="entry name" value="Prot_kinase_dom"/>
</dbReference>
<dbReference type="InterPro" id="IPR008271">
    <property type="entry name" value="Ser/Thr_kinase_AS"/>
</dbReference>
<dbReference type="GO" id="GO:0005509">
    <property type="term" value="F:calcium ion binding"/>
    <property type="evidence" value="ECO:0007669"/>
    <property type="project" value="InterPro"/>
</dbReference>
<dbReference type="PROSITE" id="PS50927">
    <property type="entry name" value="BULB_LECTIN"/>
    <property type="match status" value="2"/>
</dbReference>
<feature type="binding site" evidence="20">
    <location>
        <position position="556"/>
    </location>
    <ligand>
        <name>ATP</name>
        <dbReference type="ChEBI" id="CHEBI:30616"/>
    </ligand>
</feature>
<dbReference type="Gene3D" id="3.30.200.20">
    <property type="entry name" value="Phosphorylase Kinase, domain 1"/>
    <property type="match status" value="1"/>
</dbReference>
<evidence type="ECO:0000256" key="13">
    <source>
        <dbReference type="ARBA" id="ARBA00022989"/>
    </source>
</evidence>
<feature type="domain" description="Protein kinase" evidence="23">
    <location>
        <begin position="790"/>
        <end position="1021"/>
    </location>
</feature>
<dbReference type="PROSITE" id="PS50948">
    <property type="entry name" value="PAN"/>
    <property type="match status" value="2"/>
</dbReference>
<dbReference type="PROSITE" id="PS00107">
    <property type="entry name" value="PROTEIN_KINASE_ATP"/>
    <property type="match status" value="1"/>
</dbReference>
<keyword evidence="15" id="KW-1015">Disulfide bond</keyword>
<keyword evidence="10 20" id="KW-0547">Nucleotide-binding</keyword>
<keyword evidence="4" id="KW-0245">EGF-like domain</keyword>
<evidence type="ECO:0000256" key="17">
    <source>
        <dbReference type="ARBA" id="ARBA00023180"/>
    </source>
</evidence>
<dbReference type="Proteomes" id="UP001234989">
    <property type="component" value="Chromosome 7"/>
</dbReference>
<feature type="domain" description="EF-hand" evidence="24">
    <location>
        <begin position="744"/>
        <end position="779"/>
    </location>
</feature>
<protein>
    <recommendedName>
        <fullName evidence="2">non-specific serine/threonine protein kinase</fullName>
        <ecNumber evidence="2">2.7.11.1</ecNumber>
    </recommendedName>
</protein>
<dbReference type="InterPro" id="IPR011009">
    <property type="entry name" value="Kinase-like_dom_sf"/>
</dbReference>
<evidence type="ECO:0000256" key="6">
    <source>
        <dbReference type="ARBA" id="ARBA00022679"/>
    </source>
</evidence>
<evidence type="ECO:0000259" key="24">
    <source>
        <dbReference type="PROSITE" id="PS50222"/>
    </source>
</evidence>
<dbReference type="SMART" id="SM00108">
    <property type="entry name" value="B_lectin"/>
    <property type="match status" value="2"/>
</dbReference>
<evidence type="ECO:0000256" key="16">
    <source>
        <dbReference type="ARBA" id="ARBA00023170"/>
    </source>
</evidence>
<keyword evidence="8 22" id="KW-0732">Signal</keyword>
<comment type="catalytic activity">
    <reaction evidence="19">
        <text>L-seryl-[protein] + ATP = O-phospho-L-seryl-[protein] + ADP + H(+)</text>
        <dbReference type="Rhea" id="RHEA:17989"/>
        <dbReference type="Rhea" id="RHEA-COMP:9863"/>
        <dbReference type="Rhea" id="RHEA-COMP:11604"/>
        <dbReference type="ChEBI" id="CHEBI:15378"/>
        <dbReference type="ChEBI" id="CHEBI:29999"/>
        <dbReference type="ChEBI" id="CHEBI:30616"/>
        <dbReference type="ChEBI" id="CHEBI:83421"/>
        <dbReference type="ChEBI" id="CHEBI:456216"/>
        <dbReference type="EC" id="2.7.11.1"/>
    </reaction>
</comment>
<evidence type="ECO:0000256" key="22">
    <source>
        <dbReference type="SAM" id="SignalP"/>
    </source>
</evidence>
<dbReference type="SUPFAM" id="SSF56112">
    <property type="entry name" value="Protein kinase-like (PK-like)"/>
    <property type="match status" value="2"/>
</dbReference>
<evidence type="ECO:0000259" key="23">
    <source>
        <dbReference type="PROSITE" id="PS50011"/>
    </source>
</evidence>
<reference evidence="27" key="1">
    <citation type="submission" date="2023-08" db="EMBL/GenBank/DDBJ databases">
        <title>A de novo genome assembly of Solanum verrucosum Schlechtendal, a Mexican diploid species geographically isolated from the other diploid A-genome species in potato relatives.</title>
        <authorList>
            <person name="Hosaka K."/>
        </authorList>
    </citation>
    <scope>NUCLEOTIDE SEQUENCE</scope>
    <source>
        <tissue evidence="27">Young leaves</tissue>
    </source>
</reference>
<keyword evidence="3" id="KW-0723">Serine/threonine-protein kinase</keyword>
<dbReference type="InterPro" id="IPR003609">
    <property type="entry name" value="Pan_app"/>
</dbReference>
<evidence type="ECO:0000313" key="27">
    <source>
        <dbReference type="EMBL" id="WMV39440.1"/>
    </source>
</evidence>
<dbReference type="PROSITE" id="PS50011">
    <property type="entry name" value="PROTEIN_KINASE_DOM"/>
    <property type="match status" value="2"/>
</dbReference>
<evidence type="ECO:0000256" key="4">
    <source>
        <dbReference type="ARBA" id="ARBA00022536"/>
    </source>
</evidence>
<dbReference type="InterPro" id="IPR001480">
    <property type="entry name" value="Bulb-type_lectin_dom"/>
</dbReference>
<evidence type="ECO:0000256" key="3">
    <source>
        <dbReference type="ARBA" id="ARBA00022527"/>
    </source>
</evidence>
<dbReference type="SMART" id="SM00220">
    <property type="entry name" value="S_TKc"/>
    <property type="match status" value="1"/>
</dbReference>
<evidence type="ECO:0000256" key="11">
    <source>
        <dbReference type="ARBA" id="ARBA00022777"/>
    </source>
</evidence>
<keyword evidence="12 20" id="KW-0067">ATP-binding</keyword>
<keyword evidence="17" id="KW-0325">Glycoprotein</keyword>
<dbReference type="PANTHER" id="PTHR47976:SF53">
    <property type="entry name" value="RECEPTOR-LIKE SERINE_THREONINE-PROTEIN KINASE"/>
    <property type="match status" value="1"/>
</dbReference>
<evidence type="ECO:0000256" key="21">
    <source>
        <dbReference type="SAM" id="Phobius"/>
    </source>
</evidence>
<dbReference type="GO" id="GO:0030246">
    <property type="term" value="F:carbohydrate binding"/>
    <property type="evidence" value="ECO:0007669"/>
    <property type="project" value="UniProtKB-KW"/>
</dbReference>
<evidence type="ECO:0000256" key="5">
    <source>
        <dbReference type="ARBA" id="ARBA00022553"/>
    </source>
</evidence>
<evidence type="ECO:0000256" key="9">
    <source>
        <dbReference type="ARBA" id="ARBA00022734"/>
    </source>
</evidence>
<proteinExistence type="predicted"/>
<organism evidence="27 28">
    <name type="scientific">Solanum verrucosum</name>
    <dbReference type="NCBI Taxonomy" id="315347"/>
    <lineage>
        <taxon>Eukaryota</taxon>
        <taxon>Viridiplantae</taxon>
        <taxon>Streptophyta</taxon>
        <taxon>Embryophyta</taxon>
        <taxon>Tracheophyta</taxon>
        <taxon>Spermatophyta</taxon>
        <taxon>Magnoliopsida</taxon>
        <taxon>eudicotyledons</taxon>
        <taxon>Gunneridae</taxon>
        <taxon>Pentapetalae</taxon>
        <taxon>asterids</taxon>
        <taxon>lamiids</taxon>
        <taxon>Solanales</taxon>
        <taxon>Solanaceae</taxon>
        <taxon>Solanoideae</taxon>
        <taxon>Solaneae</taxon>
        <taxon>Solanum</taxon>
    </lineage>
</organism>
<dbReference type="Pfam" id="PF01453">
    <property type="entry name" value="B_lectin"/>
    <property type="match status" value="2"/>
</dbReference>
<feature type="domain" description="Bulb-type lectin" evidence="25">
    <location>
        <begin position="59"/>
        <end position="189"/>
    </location>
</feature>
<dbReference type="InterPro" id="IPR017441">
    <property type="entry name" value="Protein_kinase_ATP_BS"/>
</dbReference>
<dbReference type="InterPro" id="IPR051343">
    <property type="entry name" value="G-type_lectin_kinases/EP1-like"/>
</dbReference>
<evidence type="ECO:0000256" key="7">
    <source>
        <dbReference type="ARBA" id="ARBA00022692"/>
    </source>
</evidence>
<evidence type="ECO:0000259" key="26">
    <source>
        <dbReference type="PROSITE" id="PS50948"/>
    </source>
</evidence>
<dbReference type="FunFam" id="2.90.10.30:FF:000003">
    <property type="entry name" value="Os04g0303100 protein"/>
    <property type="match status" value="2"/>
</dbReference>
<name>A0AAF0ZIE6_SOLVR</name>
<feature type="signal peptide" evidence="22">
    <location>
        <begin position="1"/>
        <end position="27"/>
    </location>
</feature>
<feature type="domain" description="Bulb-type lectin" evidence="25">
    <location>
        <begin position="1103"/>
        <end position="1224"/>
    </location>
</feature>
<comment type="catalytic activity">
    <reaction evidence="18">
        <text>L-threonyl-[protein] + ATP = O-phospho-L-threonyl-[protein] + ADP + H(+)</text>
        <dbReference type="Rhea" id="RHEA:46608"/>
        <dbReference type="Rhea" id="RHEA-COMP:11060"/>
        <dbReference type="Rhea" id="RHEA-COMP:11605"/>
        <dbReference type="ChEBI" id="CHEBI:15378"/>
        <dbReference type="ChEBI" id="CHEBI:30013"/>
        <dbReference type="ChEBI" id="CHEBI:30616"/>
        <dbReference type="ChEBI" id="CHEBI:61977"/>
        <dbReference type="ChEBI" id="CHEBI:456216"/>
        <dbReference type="EC" id="2.7.11.1"/>
    </reaction>
</comment>
<evidence type="ECO:0000256" key="8">
    <source>
        <dbReference type="ARBA" id="ARBA00022729"/>
    </source>
</evidence>
<keyword evidence="5" id="KW-0597">Phosphoprotein</keyword>
<dbReference type="FunFam" id="3.30.200.20:FF:000178">
    <property type="entry name" value="serine/threonine-protein kinase PBS1-like"/>
    <property type="match status" value="1"/>
</dbReference>
<dbReference type="CDD" id="cd01098">
    <property type="entry name" value="PAN_AP_plant"/>
    <property type="match status" value="2"/>
</dbReference>
<evidence type="ECO:0000256" key="12">
    <source>
        <dbReference type="ARBA" id="ARBA00022840"/>
    </source>
</evidence>
<dbReference type="EMBL" id="CP133618">
    <property type="protein sequence ID" value="WMV39440.1"/>
    <property type="molecule type" value="Genomic_DNA"/>
</dbReference>
<dbReference type="PROSITE" id="PS50222">
    <property type="entry name" value="EF_HAND_2"/>
    <property type="match status" value="1"/>
</dbReference>
<dbReference type="GO" id="GO:0004674">
    <property type="term" value="F:protein serine/threonine kinase activity"/>
    <property type="evidence" value="ECO:0007669"/>
    <property type="project" value="UniProtKB-KW"/>
</dbReference>
<evidence type="ECO:0000256" key="15">
    <source>
        <dbReference type="ARBA" id="ARBA00023157"/>
    </source>
</evidence>
<evidence type="ECO:0000256" key="18">
    <source>
        <dbReference type="ARBA" id="ARBA00047899"/>
    </source>
</evidence>
<dbReference type="Pfam" id="PF00069">
    <property type="entry name" value="Pkinase"/>
    <property type="match status" value="2"/>
</dbReference>
<feature type="domain" description="Apple" evidence="26">
    <location>
        <begin position="1388"/>
        <end position="1481"/>
    </location>
</feature>
<evidence type="ECO:0000313" key="28">
    <source>
        <dbReference type="Proteomes" id="UP001234989"/>
    </source>
</evidence>